<proteinExistence type="predicted"/>
<dbReference type="Pfam" id="PF21841">
    <property type="entry name" value="DUF6900"/>
    <property type="match status" value="1"/>
</dbReference>
<gene>
    <name evidence="2" type="ORF">GGD69_003392</name>
</gene>
<evidence type="ECO:0000313" key="3">
    <source>
        <dbReference type="Proteomes" id="UP000518681"/>
    </source>
</evidence>
<evidence type="ECO:0000313" key="2">
    <source>
        <dbReference type="EMBL" id="MBB6202524.1"/>
    </source>
</evidence>
<evidence type="ECO:0000259" key="1">
    <source>
        <dbReference type="Pfam" id="PF21841"/>
    </source>
</evidence>
<dbReference type="RefSeq" id="WP_183798076.1">
    <property type="nucleotide sequence ID" value="NZ_CP099647.1"/>
</dbReference>
<dbReference type="AlphaFoldDB" id="A0AAW3UV48"/>
<name>A0AAW3UV48_9BURK</name>
<accession>A0AAW3UV48</accession>
<dbReference type="EMBL" id="JACIIK010000006">
    <property type="protein sequence ID" value="MBB6202524.1"/>
    <property type="molecule type" value="Genomic_DNA"/>
</dbReference>
<feature type="domain" description="DUF6900" evidence="1">
    <location>
        <begin position="11"/>
        <end position="59"/>
    </location>
</feature>
<dbReference type="Proteomes" id="UP000518681">
    <property type="component" value="Unassembled WGS sequence"/>
</dbReference>
<organism evidence="2 3">
    <name type="scientific">Paraburkholderia fungorum</name>
    <dbReference type="NCBI Taxonomy" id="134537"/>
    <lineage>
        <taxon>Bacteria</taxon>
        <taxon>Pseudomonadati</taxon>
        <taxon>Pseudomonadota</taxon>
        <taxon>Betaproteobacteria</taxon>
        <taxon>Burkholderiales</taxon>
        <taxon>Burkholderiaceae</taxon>
        <taxon>Paraburkholderia</taxon>
    </lineage>
</organism>
<sequence length="65" mass="7060">MNTPDIPTAARQKLTEIATRILRVETLETRHSDRLDFYDTAVWSIRAALEAAYLAGVASAKAGAA</sequence>
<reference evidence="2 3" key="1">
    <citation type="submission" date="2020-08" db="EMBL/GenBank/DDBJ databases">
        <title>Genomic Encyclopedia of Type Strains, Phase IV (KMG-V): Genome sequencing to study the core and pangenomes of soil and plant-associated prokaryotes.</title>
        <authorList>
            <person name="Whitman W."/>
        </authorList>
    </citation>
    <scope>NUCLEOTIDE SEQUENCE [LARGE SCALE GENOMIC DNA]</scope>
    <source>
        <strain evidence="2 3">SEMIA 4013</strain>
    </source>
</reference>
<comment type="caution">
    <text evidence="2">The sequence shown here is derived from an EMBL/GenBank/DDBJ whole genome shotgun (WGS) entry which is preliminary data.</text>
</comment>
<protein>
    <recommendedName>
        <fullName evidence="1">DUF6900 domain-containing protein</fullName>
    </recommendedName>
</protein>
<dbReference type="InterPro" id="IPR054195">
    <property type="entry name" value="DUF6900"/>
</dbReference>